<dbReference type="EMBL" id="JAIZAY010000005">
    <property type="protein sequence ID" value="KAJ8041899.1"/>
    <property type="molecule type" value="Genomic_DNA"/>
</dbReference>
<evidence type="ECO:0000256" key="10">
    <source>
        <dbReference type="ARBA" id="ARBA00023180"/>
    </source>
</evidence>
<dbReference type="GO" id="GO:0005525">
    <property type="term" value="F:GTP binding"/>
    <property type="evidence" value="ECO:0007669"/>
    <property type="project" value="UniProtKB-KW"/>
</dbReference>
<dbReference type="PROSITE" id="PS00452">
    <property type="entry name" value="GUANYLATE_CYCLASE_1"/>
    <property type="match status" value="1"/>
</dbReference>
<evidence type="ECO:0000256" key="7">
    <source>
        <dbReference type="ARBA" id="ARBA00023134"/>
    </source>
</evidence>
<dbReference type="FunFam" id="3.30.70.1230:FF:000004">
    <property type="entry name" value="Guanylate cyclase"/>
    <property type="match status" value="1"/>
</dbReference>
<dbReference type="InterPro" id="IPR001054">
    <property type="entry name" value="A/G_cyclase"/>
</dbReference>
<proteinExistence type="inferred from homology"/>
<keyword evidence="7" id="KW-0342">GTP-binding</keyword>
<evidence type="ECO:0000256" key="1">
    <source>
        <dbReference type="ARBA" id="ARBA00004479"/>
    </source>
</evidence>
<dbReference type="GO" id="GO:0005886">
    <property type="term" value="C:plasma membrane"/>
    <property type="evidence" value="ECO:0007669"/>
    <property type="project" value="TreeGrafter"/>
</dbReference>
<name>A0A9Q1CC78_HOLLE</name>
<keyword evidence="16" id="KW-1185">Reference proteome</keyword>
<evidence type="ECO:0000313" key="15">
    <source>
        <dbReference type="EMBL" id="KAJ8041899.1"/>
    </source>
</evidence>
<comment type="subcellular location">
    <subcellularLocation>
        <location evidence="1">Membrane</location>
        <topology evidence="1">Single-pass type I membrane protein</topology>
    </subcellularLocation>
</comment>
<evidence type="ECO:0000313" key="16">
    <source>
        <dbReference type="Proteomes" id="UP001152320"/>
    </source>
</evidence>
<keyword evidence="3" id="KW-0812">Transmembrane</keyword>
<dbReference type="GO" id="GO:0004383">
    <property type="term" value="F:guanylate cyclase activity"/>
    <property type="evidence" value="ECO:0007669"/>
    <property type="project" value="UniProtKB-EC"/>
</dbReference>
<keyword evidence="9 15" id="KW-0675">Receptor</keyword>
<dbReference type="SMART" id="SM00044">
    <property type="entry name" value="CYCc"/>
    <property type="match status" value="1"/>
</dbReference>
<keyword evidence="12" id="KW-0141">cGMP biosynthesis</keyword>
<evidence type="ECO:0000256" key="12">
    <source>
        <dbReference type="ARBA" id="ARBA00023293"/>
    </source>
</evidence>
<feature type="domain" description="Guanylate cyclase" evidence="14">
    <location>
        <begin position="64"/>
        <end position="193"/>
    </location>
</feature>
<organism evidence="15 16">
    <name type="scientific">Holothuria leucospilota</name>
    <name type="common">Black long sea cucumber</name>
    <name type="synonym">Mertensiothuria leucospilota</name>
    <dbReference type="NCBI Taxonomy" id="206669"/>
    <lineage>
        <taxon>Eukaryota</taxon>
        <taxon>Metazoa</taxon>
        <taxon>Echinodermata</taxon>
        <taxon>Eleutherozoa</taxon>
        <taxon>Echinozoa</taxon>
        <taxon>Holothuroidea</taxon>
        <taxon>Aspidochirotacea</taxon>
        <taxon>Aspidochirotida</taxon>
        <taxon>Holothuriidae</taxon>
        <taxon>Holothuria</taxon>
    </lineage>
</organism>
<evidence type="ECO:0000256" key="9">
    <source>
        <dbReference type="ARBA" id="ARBA00023170"/>
    </source>
</evidence>
<dbReference type="GO" id="GO:0007168">
    <property type="term" value="P:receptor guanylyl cyclase signaling pathway"/>
    <property type="evidence" value="ECO:0007669"/>
    <property type="project" value="TreeGrafter"/>
</dbReference>
<dbReference type="PROSITE" id="PS50125">
    <property type="entry name" value="GUANYLATE_CYCLASE_2"/>
    <property type="match status" value="1"/>
</dbReference>
<dbReference type="Proteomes" id="UP001152320">
    <property type="component" value="Chromosome 5"/>
</dbReference>
<comment type="similarity">
    <text evidence="13">Belongs to the adenylyl cyclase class-4/guanylyl cyclase family.</text>
</comment>
<evidence type="ECO:0000256" key="13">
    <source>
        <dbReference type="RuleBase" id="RU000405"/>
    </source>
</evidence>
<evidence type="ECO:0000256" key="5">
    <source>
        <dbReference type="ARBA" id="ARBA00022741"/>
    </source>
</evidence>
<protein>
    <recommendedName>
        <fullName evidence="2">guanylate cyclase</fullName>
        <ecNumber evidence="2">4.6.1.2</ecNumber>
    </recommendedName>
</protein>
<evidence type="ECO:0000256" key="11">
    <source>
        <dbReference type="ARBA" id="ARBA00023239"/>
    </source>
</evidence>
<keyword evidence="10" id="KW-0325">Glycoprotein</keyword>
<comment type="caution">
    <text evidence="15">The sequence shown here is derived from an EMBL/GenBank/DDBJ whole genome shotgun (WGS) entry which is preliminary data.</text>
</comment>
<dbReference type="PANTHER" id="PTHR11920:SF501">
    <property type="entry name" value="GUANYLATE CYCLASE 32E"/>
    <property type="match status" value="1"/>
</dbReference>
<dbReference type="GO" id="GO:0001653">
    <property type="term" value="F:peptide receptor activity"/>
    <property type="evidence" value="ECO:0007669"/>
    <property type="project" value="TreeGrafter"/>
</dbReference>
<dbReference type="SUPFAM" id="SSF55073">
    <property type="entry name" value="Nucleotide cyclase"/>
    <property type="match status" value="1"/>
</dbReference>
<dbReference type="InterPro" id="IPR018297">
    <property type="entry name" value="A/G_cyclase_CS"/>
</dbReference>
<dbReference type="GO" id="GO:0004016">
    <property type="term" value="F:adenylate cyclase activity"/>
    <property type="evidence" value="ECO:0007669"/>
    <property type="project" value="TreeGrafter"/>
</dbReference>
<keyword evidence="5" id="KW-0547">Nucleotide-binding</keyword>
<reference evidence="15" key="1">
    <citation type="submission" date="2021-10" db="EMBL/GenBank/DDBJ databases">
        <title>Tropical sea cucumber genome reveals ecological adaptation and Cuvierian tubules defense mechanism.</title>
        <authorList>
            <person name="Chen T."/>
        </authorList>
    </citation>
    <scope>NUCLEOTIDE SEQUENCE</scope>
    <source>
        <strain evidence="15">Nanhai2018</strain>
        <tissue evidence="15">Muscle</tissue>
    </source>
</reference>
<dbReference type="PANTHER" id="PTHR11920">
    <property type="entry name" value="GUANYLYL CYCLASE"/>
    <property type="match status" value="1"/>
</dbReference>
<evidence type="ECO:0000256" key="8">
    <source>
        <dbReference type="ARBA" id="ARBA00023136"/>
    </source>
</evidence>
<evidence type="ECO:0000256" key="2">
    <source>
        <dbReference type="ARBA" id="ARBA00012202"/>
    </source>
</evidence>
<evidence type="ECO:0000256" key="4">
    <source>
        <dbReference type="ARBA" id="ARBA00022729"/>
    </source>
</evidence>
<dbReference type="CDD" id="cd07302">
    <property type="entry name" value="CHD"/>
    <property type="match status" value="1"/>
</dbReference>
<dbReference type="InterPro" id="IPR029787">
    <property type="entry name" value="Nucleotide_cyclase"/>
</dbReference>
<accession>A0A9Q1CC78</accession>
<keyword evidence="8" id="KW-0472">Membrane</keyword>
<dbReference type="Gene3D" id="3.30.70.1230">
    <property type="entry name" value="Nucleotide cyclase"/>
    <property type="match status" value="1"/>
</dbReference>
<evidence type="ECO:0000259" key="14">
    <source>
        <dbReference type="PROSITE" id="PS50125"/>
    </source>
</evidence>
<dbReference type="OrthoDB" id="1890790at2759"/>
<keyword evidence="6" id="KW-1133">Transmembrane helix</keyword>
<keyword evidence="11 13" id="KW-0456">Lyase</keyword>
<gene>
    <name evidence="15" type="ORF">HOLleu_12827</name>
</gene>
<evidence type="ECO:0000256" key="3">
    <source>
        <dbReference type="ARBA" id="ARBA00022692"/>
    </source>
</evidence>
<sequence>MLINWHFFLHDTAEFAKALSTKTDELKKQKKRAQLLLLQILPEPVCDRLQLGLGVPAEQFDRVTIYFSDIVGFTNIAASRTPMEIIELLNALYSLFDHCIDLYNVYKVETIGDAYMVVSGLPIRYERHAAEIGCMAVDLLRQVQGFRPPHIPEQTLALRIGLNTGPCVAGVVGIKMPRYCLFGDTVNTASRMESTGQAFRIHISEATKIAIEDSAQLINYKIVPRGKVSVKGKGSMQTYWLEDCNMLHSCQKEMVGSAVGSSVSWFDRELQNNGSQLESSQEWEGAQGI</sequence>
<dbReference type="EC" id="4.6.1.2" evidence="2"/>
<dbReference type="GO" id="GO:0035556">
    <property type="term" value="P:intracellular signal transduction"/>
    <property type="evidence" value="ECO:0007669"/>
    <property type="project" value="InterPro"/>
</dbReference>
<evidence type="ECO:0000256" key="6">
    <source>
        <dbReference type="ARBA" id="ARBA00022989"/>
    </source>
</evidence>
<dbReference type="AlphaFoldDB" id="A0A9Q1CC78"/>
<keyword evidence="4" id="KW-0732">Signal</keyword>
<dbReference type="Pfam" id="PF00211">
    <property type="entry name" value="Guanylate_cyc"/>
    <property type="match status" value="1"/>
</dbReference>
<dbReference type="InterPro" id="IPR050401">
    <property type="entry name" value="Cyclic_nucleotide_synthase"/>
</dbReference>